<name>A0ABS7XUQ4_9FLAO</name>
<dbReference type="InterPro" id="IPR011250">
    <property type="entry name" value="OMP/PagP_B-barrel"/>
</dbReference>
<feature type="chain" id="PRO_5046112043" evidence="2">
    <location>
        <begin position="25"/>
        <end position="235"/>
    </location>
</feature>
<evidence type="ECO:0000259" key="3">
    <source>
        <dbReference type="Pfam" id="PF13505"/>
    </source>
</evidence>
<feature type="signal peptide" evidence="2">
    <location>
        <begin position="1"/>
        <end position="24"/>
    </location>
</feature>
<dbReference type="EMBL" id="JAIUJR010000011">
    <property type="protein sequence ID" value="MCA0133738.1"/>
    <property type="molecule type" value="Genomic_DNA"/>
</dbReference>
<reference evidence="5" key="1">
    <citation type="submission" date="2023-07" db="EMBL/GenBank/DDBJ databases">
        <authorList>
            <person name="Yue Y."/>
        </authorList>
    </citation>
    <scope>NUCLEOTIDE SEQUENCE [LARGE SCALE GENOMIC DNA]</scope>
    <source>
        <strain evidence="5">D23</strain>
    </source>
</reference>
<gene>
    <name evidence="4" type="ORF">LBU54_14165</name>
</gene>
<dbReference type="InterPro" id="IPR027385">
    <property type="entry name" value="Beta-barrel_OMP"/>
</dbReference>
<comment type="caution">
    <text evidence="4">The sequence shown here is derived from an EMBL/GenBank/DDBJ whole genome shotgun (WGS) entry which is preliminary data.</text>
</comment>
<accession>A0ABS7XUQ4</accession>
<evidence type="ECO:0000313" key="5">
    <source>
        <dbReference type="Proteomes" id="UP001198901"/>
    </source>
</evidence>
<feature type="domain" description="Outer membrane protein beta-barrel" evidence="3">
    <location>
        <begin position="56"/>
        <end position="209"/>
    </location>
</feature>
<keyword evidence="5" id="KW-1185">Reference proteome</keyword>
<dbReference type="RefSeq" id="WP_224531398.1">
    <property type="nucleotide sequence ID" value="NZ_JAIUJR010000011.1"/>
</dbReference>
<sequence length="235" mass="27043">MKTKSKFVLFSFFLIVLSVNLGMAQEDEKNKQEELTEDEKQFQKIDFYNFRGTNVVDVGIGGSTIFGNYEDTKFGFYYRLGYKRAISPSFLIGLSANGYNLSFTDVNQNLEFDQSLLSVDLNLEYLFIPTEFFTPLIYGGLGMNMNSDNDTSVMKAQFGFGFEYLIVEKLAFKLFYEYNYSFDDEAEILIADENNDKFMRIGIGVNYYFGGNKQKDKLKKNVKTIMNSNPIIPDN</sequence>
<dbReference type="Gene3D" id="2.40.160.20">
    <property type="match status" value="1"/>
</dbReference>
<keyword evidence="1 2" id="KW-0732">Signal</keyword>
<dbReference type="Proteomes" id="UP001198901">
    <property type="component" value="Unassembled WGS sequence"/>
</dbReference>
<protein>
    <submittedName>
        <fullName evidence="4">Porin family protein</fullName>
    </submittedName>
</protein>
<organism evidence="4 5">
    <name type="scientific">Winogradskyella alexanderae</name>
    <dbReference type="NCBI Taxonomy" id="2877123"/>
    <lineage>
        <taxon>Bacteria</taxon>
        <taxon>Pseudomonadati</taxon>
        <taxon>Bacteroidota</taxon>
        <taxon>Flavobacteriia</taxon>
        <taxon>Flavobacteriales</taxon>
        <taxon>Flavobacteriaceae</taxon>
        <taxon>Winogradskyella</taxon>
    </lineage>
</organism>
<evidence type="ECO:0000256" key="1">
    <source>
        <dbReference type="ARBA" id="ARBA00022729"/>
    </source>
</evidence>
<dbReference type="Pfam" id="PF13505">
    <property type="entry name" value="OMP_b-brl"/>
    <property type="match status" value="1"/>
</dbReference>
<dbReference type="SUPFAM" id="SSF56925">
    <property type="entry name" value="OMPA-like"/>
    <property type="match status" value="1"/>
</dbReference>
<proteinExistence type="predicted"/>
<evidence type="ECO:0000313" key="4">
    <source>
        <dbReference type="EMBL" id="MCA0133738.1"/>
    </source>
</evidence>
<evidence type="ECO:0000256" key="2">
    <source>
        <dbReference type="SAM" id="SignalP"/>
    </source>
</evidence>